<accession>A0A163D1P2</accession>
<keyword evidence="2" id="KW-1185">Reference proteome</keyword>
<dbReference type="InterPro" id="IPR011333">
    <property type="entry name" value="SKP1/BTB/POZ_sf"/>
</dbReference>
<dbReference type="EMBL" id="JYNV01000207">
    <property type="protein sequence ID" value="KZM22846.1"/>
    <property type="molecule type" value="Genomic_DNA"/>
</dbReference>
<dbReference type="OrthoDB" id="6359816at2759"/>
<protein>
    <submittedName>
        <fullName evidence="1">Uncharacterized protein</fullName>
    </submittedName>
</protein>
<comment type="caution">
    <text evidence="1">The sequence shown here is derived from an EMBL/GenBank/DDBJ whole genome shotgun (WGS) entry which is preliminary data.</text>
</comment>
<dbReference type="PANTHER" id="PTHR47843:SF5">
    <property type="entry name" value="BTB_POZ DOMAIN PROTEIN"/>
    <property type="match status" value="1"/>
</dbReference>
<dbReference type="PROSITE" id="PS50097">
    <property type="entry name" value="BTB"/>
    <property type="match status" value="1"/>
</dbReference>
<dbReference type="Proteomes" id="UP000076837">
    <property type="component" value="Unassembled WGS sequence"/>
</dbReference>
<dbReference type="PANTHER" id="PTHR47843">
    <property type="entry name" value="BTB DOMAIN-CONTAINING PROTEIN-RELATED"/>
    <property type="match status" value="1"/>
</dbReference>
<evidence type="ECO:0000313" key="1">
    <source>
        <dbReference type="EMBL" id="KZM22846.1"/>
    </source>
</evidence>
<dbReference type="AlphaFoldDB" id="A0A163D1P2"/>
<dbReference type="CDD" id="cd18186">
    <property type="entry name" value="BTB_POZ_ZBTB_KLHL-like"/>
    <property type="match status" value="1"/>
</dbReference>
<proteinExistence type="predicted"/>
<name>A0A163D1P2_DIDRA</name>
<gene>
    <name evidence="1" type="ORF">ST47_g6010</name>
</gene>
<organism evidence="1 2">
    <name type="scientific">Didymella rabiei</name>
    <name type="common">Chickpea ascochyta blight fungus</name>
    <name type="synonym">Mycosphaerella rabiei</name>
    <dbReference type="NCBI Taxonomy" id="5454"/>
    <lineage>
        <taxon>Eukaryota</taxon>
        <taxon>Fungi</taxon>
        <taxon>Dikarya</taxon>
        <taxon>Ascomycota</taxon>
        <taxon>Pezizomycotina</taxon>
        <taxon>Dothideomycetes</taxon>
        <taxon>Pleosporomycetidae</taxon>
        <taxon>Pleosporales</taxon>
        <taxon>Pleosporineae</taxon>
        <taxon>Didymellaceae</taxon>
        <taxon>Ascochyta</taxon>
    </lineage>
</organism>
<reference evidence="1 2" key="1">
    <citation type="journal article" date="2016" name="Sci. Rep.">
        <title>Draft genome sequencing and secretome analysis of fungal phytopathogen Ascochyta rabiei provides insight into the necrotrophic effector repertoire.</title>
        <authorList>
            <person name="Verma S."/>
            <person name="Gazara R.K."/>
            <person name="Nizam S."/>
            <person name="Parween S."/>
            <person name="Chattopadhyay D."/>
            <person name="Verma P.K."/>
        </authorList>
    </citation>
    <scope>NUCLEOTIDE SEQUENCE [LARGE SCALE GENOMIC DNA]</scope>
    <source>
        <strain evidence="1 2">ArDII</strain>
    </source>
</reference>
<sequence>MAERTYESLLEKLKGLFECADYSDFTITCGVETFRVHKAIVCSQSEFFKRAERFPVGTGAANGTIDLPEDDPAVIKLLFQYLYEAEYEPMFTRPDPSQCSVKRIQVQGRRLEDYHYCFPHTCSEGCLPPGHKVCPHHECRDTTCQDSCTNFVCKECCPDHTSTVDKKHTLKGDASRFILHSKMYEIGDKYDVAGLKELARSKFIYACSHWWNTEYFAPAAQHAFFTTPESDRGLRDIISTTISRHIDLLNQPEVEAVLNEFNGLAVGILKLRAHYLAPQAAAPPA</sequence>
<dbReference type="InterPro" id="IPR000210">
    <property type="entry name" value="BTB/POZ_dom"/>
</dbReference>
<dbReference type="Pfam" id="PF00651">
    <property type="entry name" value="BTB"/>
    <property type="match status" value="1"/>
</dbReference>
<dbReference type="SUPFAM" id="SSF54695">
    <property type="entry name" value="POZ domain"/>
    <property type="match status" value="1"/>
</dbReference>
<evidence type="ECO:0000313" key="2">
    <source>
        <dbReference type="Proteomes" id="UP000076837"/>
    </source>
</evidence>
<dbReference type="Gene3D" id="3.30.710.10">
    <property type="entry name" value="Potassium Channel Kv1.1, Chain A"/>
    <property type="match status" value="1"/>
</dbReference>